<keyword evidence="3" id="KW-1185">Reference proteome</keyword>
<dbReference type="AlphaFoldDB" id="A0A803MSZ3"/>
<keyword evidence="1" id="KW-0812">Transmembrane</keyword>
<dbReference type="Gramene" id="AUR62034694-RA">
    <property type="protein sequence ID" value="AUR62034694-RA:cds"/>
    <property type="gene ID" value="AUR62034694"/>
</dbReference>
<proteinExistence type="predicted"/>
<evidence type="ECO:0000313" key="3">
    <source>
        <dbReference type="Proteomes" id="UP000596660"/>
    </source>
</evidence>
<reference evidence="2" key="2">
    <citation type="submission" date="2021-03" db="UniProtKB">
        <authorList>
            <consortium name="EnsemblPlants"/>
        </authorList>
    </citation>
    <scope>IDENTIFICATION</scope>
</reference>
<keyword evidence="1" id="KW-0472">Membrane</keyword>
<evidence type="ECO:0000256" key="1">
    <source>
        <dbReference type="SAM" id="Phobius"/>
    </source>
</evidence>
<reference evidence="2" key="1">
    <citation type="journal article" date="2017" name="Nature">
        <title>The genome of Chenopodium quinoa.</title>
        <authorList>
            <person name="Jarvis D.E."/>
            <person name="Ho Y.S."/>
            <person name="Lightfoot D.J."/>
            <person name="Schmoeckel S.M."/>
            <person name="Li B."/>
            <person name="Borm T.J.A."/>
            <person name="Ohyanagi H."/>
            <person name="Mineta K."/>
            <person name="Michell C.T."/>
            <person name="Saber N."/>
            <person name="Kharbatia N.M."/>
            <person name="Rupper R.R."/>
            <person name="Sharp A.R."/>
            <person name="Dally N."/>
            <person name="Boughton B.A."/>
            <person name="Woo Y.H."/>
            <person name="Gao G."/>
            <person name="Schijlen E.G.W.M."/>
            <person name="Guo X."/>
            <person name="Momin A.A."/>
            <person name="Negrao S."/>
            <person name="Al-Babili S."/>
            <person name="Gehring C."/>
            <person name="Roessner U."/>
            <person name="Jung C."/>
            <person name="Murphy K."/>
            <person name="Arold S.T."/>
            <person name="Gojobori T."/>
            <person name="van der Linden C.G."/>
            <person name="van Loo E.N."/>
            <person name="Jellen E.N."/>
            <person name="Maughan P.J."/>
            <person name="Tester M."/>
        </authorList>
    </citation>
    <scope>NUCLEOTIDE SEQUENCE [LARGE SCALE GENOMIC DNA]</scope>
    <source>
        <strain evidence="2">cv. PI 614886</strain>
    </source>
</reference>
<keyword evidence="1" id="KW-1133">Transmembrane helix</keyword>
<sequence>MPEQVTSGNDKLYEAPEIFPESDCMNPEVSAFRPTTLEGMVSYYPCAWQLSLIGLQLLLLWILCVVSNVEEARYETVSDNKSIDTHQHEIPVDSVDPSTSVALSVCQRSLKKGVFPSSLSVKAAIDWVIIARPGGFGSLPMSTGQVASLTASPGEISDRLPMCSAGTFPGGPCYSSLGGPQQPPVGLVSTSASVRASVQAPTMQNCPPKPPFSELFDELDSACKIMRDWDKVEIMSWQHNILSLMDLKS</sequence>
<dbReference type="Proteomes" id="UP000596660">
    <property type="component" value="Unplaced"/>
</dbReference>
<evidence type="ECO:0000313" key="2">
    <source>
        <dbReference type="EnsemblPlants" id="AUR62034694-RA:cds"/>
    </source>
</evidence>
<accession>A0A803MSZ3</accession>
<feature type="transmembrane region" description="Helical" evidence="1">
    <location>
        <begin position="47"/>
        <end position="66"/>
    </location>
</feature>
<name>A0A803MSZ3_CHEQI</name>
<dbReference type="EnsemblPlants" id="AUR62034694-RA">
    <property type="protein sequence ID" value="AUR62034694-RA:cds"/>
    <property type="gene ID" value="AUR62034694"/>
</dbReference>
<protein>
    <submittedName>
        <fullName evidence="2">Uncharacterized protein</fullName>
    </submittedName>
</protein>
<organism evidence="2 3">
    <name type="scientific">Chenopodium quinoa</name>
    <name type="common">Quinoa</name>
    <dbReference type="NCBI Taxonomy" id="63459"/>
    <lineage>
        <taxon>Eukaryota</taxon>
        <taxon>Viridiplantae</taxon>
        <taxon>Streptophyta</taxon>
        <taxon>Embryophyta</taxon>
        <taxon>Tracheophyta</taxon>
        <taxon>Spermatophyta</taxon>
        <taxon>Magnoliopsida</taxon>
        <taxon>eudicotyledons</taxon>
        <taxon>Gunneridae</taxon>
        <taxon>Pentapetalae</taxon>
        <taxon>Caryophyllales</taxon>
        <taxon>Chenopodiaceae</taxon>
        <taxon>Chenopodioideae</taxon>
        <taxon>Atripliceae</taxon>
        <taxon>Chenopodium</taxon>
    </lineage>
</organism>